<protein>
    <recommendedName>
        <fullName evidence="2">DUF2332 domain-containing protein</fullName>
    </recommendedName>
</protein>
<dbReference type="PIRSF" id="PIRSF012608">
    <property type="entry name" value="UCP012608"/>
    <property type="match status" value="1"/>
</dbReference>
<dbReference type="InterPro" id="IPR011200">
    <property type="entry name" value="UCP012608"/>
</dbReference>
<proteinExistence type="predicted"/>
<dbReference type="AlphaFoldDB" id="A0A1B2E1U6"/>
<accession>A0A1B2E1U6</accession>
<dbReference type="Pfam" id="PF10094">
    <property type="entry name" value="DUF2332"/>
    <property type="match status" value="1"/>
</dbReference>
<dbReference type="RefSeq" id="WP_099478174.1">
    <property type="nucleotide sequence ID" value="NZ_CP016809.1"/>
</dbReference>
<evidence type="ECO:0000313" key="1">
    <source>
        <dbReference type="EMBL" id="ANY73933.1"/>
    </source>
</evidence>
<name>A0A1B2E1U6_9BACL</name>
<organism evidence="1">
    <name type="scientific">Paenibacillus ihbetae</name>
    <dbReference type="NCBI Taxonomy" id="1870820"/>
    <lineage>
        <taxon>Bacteria</taxon>
        <taxon>Bacillati</taxon>
        <taxon>Bacillota</taxon>
        <taxon>Bacilli</taxon>
        <taxon>Bacillales</taxon>
        <taxon>Paenibacillaceae</taxon>
        <taxon>Paenibacillus</taxon>
    </lineage>
</organism>
<reference evidence="1" key="1">
    <citation type="submission" date="2016-08" db="EMBL/GenBank/DDBJ databases">
        <title>Complete Genome Seqeunce of Paenibacillus sp. nov. IHBB 9852 from high altitute lake of Indian trans-Himalayas.</title>
        <authorList>
            <person name="Kiran S."/>
            <person name="Swarnkar M.K."/>
            <person name="Rana A."/>
            <person name="Tewari R."/>
            <person name="Gulati A."/>
        </authorList>
    </citation>
    <scope>NUCLEOTIDE SEQUENCE [LARGE SCALE GENOMIC DNA]</scope>
    <source>
        <strain evidence="1">IHBB 9852</strain>
    </source>
</reference>
<gene>
    <name evidence="1" type="ORF">BBD41_15860</name>
</gene>
<evidence type="ECO:0008006" key="2">
    <source>
        <dbReference type="Google" id="ProtNLM"/>
    </source>
</evidence>
<dbReference type="EMBL" id="CP016809">
    <property type="protein sequence ID" value="ANY73933.1"/>
    <property type="molecule type" value="Genomic_DNA"/>
</dbReference>
<sequence length="341" mass="38103">MDQERLVRVFRHFADKEFPGSSDLYAHLARQIAGDAEVLAIAAQASPGQPVPNLLFGAVQYLLLKGKGAALSAYYPGLAEEPKEMEASYPHFRTFVLEHREGIIEILRSKRVQTNEVRRCAYLYPVFCSVYAKVQKPLALVELGCSAGLQLLWDQYGYAYGGQEVYGNKHSAVRIEAGIRGDKAPFLLSSSPPVVYRMGIDLHVNDVHSAEDILWLRALIWPGNPGRVSMLEQAAALLKSRSDIRFVEGDGTELLPGLVRDIPEEAAVCVFHTHVANQIPEDNKHRLLHHLNDIGKHRDIVHVYNNMWDGDLHADLIVGGISSEQTILRADGHGRWFEWLA</sequence>
<dbReference type="KEGG" id="pib:BBD41_15860"/>